<gene>
    <name evidence="2" type="ORF">PHYPSEUDO_014909</name>
</gene>
<sequence length="219" mass="23372">MSTKEVRAIMMLIYGADKALSMPTASISMSKPEQNNALVKSVIVAQEERTAPNDDGYVTVDPRGEGNVVSNAPRLNAPVVMVSSAGYTLNTPENCSCLVELNDVDEELVAITSADDSSKCLVLNSYQQCVFGAAELALKFKTMVSSTGQLVLVESSTGCVLDTELQGDSKLVVCRNKYSAESQSWILCTVYELDARSQSPATSEMQHKPAISDATGDGT</sequence>
<proteinExistence type="predicted"/>
<evidence type="ECO:0000313" key="2">
    <source>
        <dbReference type="EMBL" id="KAG7375895.1"/>
    </source>
</evidence>
<accession>A0A8T1V4E3</accession>
<name>A0A8T1V4E3_9STRA</name>
<evidence type="ECO:0000256" key="1">
    <source>
        <dbReference type="SAM" id="MobiDB-lite"/>
    </source>
</evidence>
<dbReference type="OrthoDB" id="10441101at2759"/>
<dbReference type="Proteomes" id="UP000694044">
    <property type="component" value="Unassembled WGS sequence"/>
</dbReference>
<dbReference type="AlphaFoldDB" id="A0A8T1V4E3"/>
<comment type="caution">
    <text evidence="2">The sequence shown here is derived from an EMBL/GenBank/DDBJ whole genome shotgun (WGS) entry which is preliminary data.</text>
</comment>
<protein>
    <submittedName>
        <fullName evidence="2">Uncharacterized protein</fullName>
    </submittedName>
</protein>
<dbReference type="EMBL" id="JAGDFM010000885">
    <property type="protein sequence ID" value="KAG7375895.1"/>
    <property type="molecule type" value="Genomic_DNA"/>
</dbReference>
<evidence type="ECO:0000313" key="3">
    <source>
        <dbReference type="Proteomes" id="UP000694044"/>
    </source>
</evidence>
<organism evidence="2 3">
    <name type="scientific">Phytophthora pseudosyringae</name>
    <dbReference type="NCBI Taxonomy" id="221518"/>
    <lineage>
        <taxon>Eukaryota</taxon>
        <taxon>Sar</taxon>
        <taxon>Stramenopiles</taxon>
        <taxon>Oomycota</taxon>
        <taxon>Peronosporomycetes</taxon>
        <taxon>Peronosporales</taxon>
        <taxon>Peronosporaceae</taxon>
        <taxon>Phytophthora</taxon>
    </lineage>
</organism>
<feature type="region of interest" description="Disordered" evidence="1">
    <location>
        <begin position="199"/>
        <end position="219"/>
    </location>
</feature>
<reference evidence="2" key="1">
    <citation type="submission" date="2021-02" db="EMBL/GenBank/DDBJ databases">
        <authorList>
            <person name="Palmer J.M."/>
        </authorList>
    </citation>
    <scope>NUCLEOTIDE SEQUENCE</scope>
    <source>
        <strain evidence="2">SCRP734</strain>
    </source>
</reference>
<keyword evidence="3" id="KW-1185">Reference proteome</keyword>